<name>A0AAJ8E1N8_ASPNG</name>
<reference evidence="8" key="1">
    <citation type="submission" date="2025-02" db="EMBL/GenBank/DDBJ databases">
        <authorList>
            <consortium name="NCBI Genome Project"/>
        </authorList>
    </citation>
    <scope>NUCLEOTIDE SEQUENCE</scope>
</reference>
<keyword evidence="7" id="KW-0812">Transmembrane</keyword>
<proteinExistence type="inferred from homology"/>
<dbReference type="PANTHER" id="PTHR24305:SF232">
    <property type="entry name" value="P450, PUTATIVE (EUROFUNG)-RELATED"/>
    <property type="match status" value="1"/>
</dbReference>
<dbReference type="GO" id="GO:0004497">
    <property type="term" value="F:monooxygenase activity"/>
    <property type="evidence" value="ECO:0007669"/>
    <property type="project" value="UniProtKB-KW"/>
</dbReference>
<dbReference type="SUPFAM" id="SSF48264">
    <property type="entry name" value="Cytochrome P450"/>
    <property type="match status" value="1"/>
</dbReference>
<evidence type="ECO:0000256" key="7">
    <source>
        <dbReference type="SAM" id="Phobius"/>
    </source>
</evidence>
<dbReference type="PANTHER" id="PTHR24305">
    <property type="entry name" value="CYTOCHROME P450"/>
    <property type="match status" value="1"/>
</dbReference>
<dbReference type="Gene3D" id="1.10.630.10">
    <property type="entry name" value="Cytochrome P450"/>
    <property type="match status" value="1"/>
</dbReference>
<evidence type="ECO:0008006" key="9">
    <source>
        <dbReference type="Google" id="ProtNLM"/>
    </source>
</evidence>
<dbReference type="GO" id="GO:0046872">
    <property type="term" value="F:metal ion binding"/>
    <property type="evidence" value="ECO:0007669"/>
    <property type="project" value="UniProtKB-KW"/>
</dbReference>
<organism evidence="8">
    <name type="scientific">Aspergillus niger</name>
    <dbReference type="NCBI Taxonomy" id="5061"/>
    <lineage>
        <taxon>Eukaryota</taxon>
        <taxon>Fungi</taxon>
        <taxon>Dikarya</taxon>
        <taxon>Ascomycota</taxon>
        <taxon>Pezizomycotina</taxon>
        <taxon>Eurotiomycetes</taxon>
        <taxon>Eurotiomycetidae</taxon>
        <taxon>Eurotiales</taxon>
        <taxon>Aspergillaceae</taxon>
        <taxon>Aspergillus</taxon>
        <taxon>Aspergillus subgen. Circumdati</taxon>
    </lineage>
</organism>
<feature type="transmembrane region" description="Helical" evidence="7">
    <location>
        <begin position="20"/>
        <end position="39"/>
    </location>
</feature>
<reference evidence="8" key="2">
    <citation type="submission" date="2025-08" db="UniProtKB">
        <authorList>
            <consortium name="RefSeq"/>
        </authorList>
    </citation>
    <scope>IDENTIFICATION</scope>
</reference>
<evidence type="ECO:0000256" key="2">
    <source>
        <dbReference type="ARBA" id="ARBA00010617"/>
    </source>
</evidence>
<evidence type="ECO:0000256" key="3">
    <source>
        <dbReference type="ARBA" id="ARBA00022723"/>
    </source>
</evidence>
<evidence type="ECO:0000256" key="5">
    <source>
        <dbReference type="ARBA" id="ARBA00023004"/>
    </source>
</evidence>
<keyword evidence="3" id="KW-0479">Metal-binding</keyword>
<evidence type="ECO:0000256" key="1">
    <source>
        <dbReference type="ARBA" id="ARBA00001971"/>
    </source>
</evidence>
<dbReference type="KEGG" id="ang:An08g07910"/>
<keyword evidence="6" id="KW-0503">Monooxygenase</keyword>
<dbReference type="InterPro" id="IPR036396">
    <property type="entry name" value="Cyt_P450_sf"/>
</dbReference>
<dbReference type="Pfam" id="PF00067">
    <property type="entry name" value="p450"/>
    <property type="match status" value="1"/>
</dbReference>
<gene>
    <name evidence="8" type="ORF">An08g07910</name>
</gene>
<accession>A0AAJ8E1N8</accession>
<evidence type="ECO:0000313" key="8">
    <source>
        <dbReference type="RefSeq" id="XP_059604143.1"/>
    </source>
</evidence>
<sequence length="483" mass="55206">MGIISDLTRPDSTHHEPITYLLAYIACLSLLSVIPYVLYIRYYSSLAKVPGPFWASLSRWWLVLFSNKGNMHRLYPRLHEEYGKLVRVGPNEVSVADLNAIQLIYGAGNKFAKSDWYSVWQGRRKFDLFAERNETIHGAQRRLVNNIYSMSSLKDFEHGVDAVVERLMQCMQRQGSDATVDLGKWVQLFAFDVTGEITFSKSFGFLENGTDGGAFRQIENALRSASWVGQVPWVYWLHDYMTPIIGSRLGIAARHGTIRQIAAREIMARREGKHVEEAKEEQDILSKLFDVQKKKENQLSDDDVLSMATSNVFAGSDTTAISIRSIFYHLLKNPTCLKKLRDEIEDRKRQGRFSDPVTLDQANDMPYLQACMWEGLRLHPAVGMSLPRVVPKGGIMIDGCFLPEGDCVLTQDEIFRQQWVSTPGSSIATQVYSATMLKPSALKDANYIPPTTRTILLRIWRWFTTLYWEEYVYFIIIDSKSHS</sequence>
<protein>
    <recommendedName>
        <fullName evidence="9">Cytochrome P450 family protein</fullName>
    </recommendedName>
</protein>
<dbReference type="VEuPathDB" id="FungiDB:An08g07910"/>
<keyword evidence="7" id="KW-0472">Membrane</keyword>
<dbReference type="AlphaFoldDB" id="A0AAJ8E1N8"/>
<evidence type="ECO:0000256" key="6">
    <source>
        <dbReference type="ARBA" id="ARBA00023033"/>
    </source>
</evidence>
<dbReference type="RefSeq" id="XP_059604143.1">
    <property type="nucleotide sequence ID" value="XM_059749211.1"/>
</dbReference>
<keyword evidence="7" id="KW-1133">Transmembrane helix</keyword>
<dbReference type="InterPro" id="IPR001128">
    <property type="entry name" value="Cyt_P450"/>
</dbReference>
<comment type="cofactor">
    <cofactor evidence="1">
        <name>heme</name>
        <dbReference type="ChEBI" id="CHEBI:30413"/>
    </cofactor>
</comment>
<keyword evidence="5" id="KW-0408">Iron</keyword>
<evidence type="ECO:0000256" key="4">
    <source>
        <dbReference type="ARBA" id="ARBA00023002"/>
    </source>
</evidence>
<dbReference type="InterPro" id="IPR050121">
    <property type="entry name" value="Cytochrome_P450_monoxygenase"/>
</dbReference>
<comment type="similarity">
    <text evidence="2">Belongs to the cytochrome P450 family.</text>
</comment>
<dbReference type="GeneID" id="4983110"/>
<keyword evidence="4" id="KW-0560">Oxidoreductase</keyword>